<dbReference type="EMBL" id="CAMPGE010018319">
    <property type="protein sequence ID" value="CAI2376746.1"/>
    <property type="molecule type" value="Genomic_DNA"/>
</dbReference>
<evidence type="ECO:0000313" key="5">
    <source>
        <dbReference type="EMBL" id="CAI2376746.1"/>
    </source>
</evidence>
<comment type="similarity">
    <text evidence="2">Belongs to the ISY1 family.</text>
</comment>
<dbReference type="InterPro" id="IPR037200">
    <property type="entry name" value="Isy1_sf"/>
</dbReference>
<dbReference type="Proteomes" id="UP001295684">
    <property type="component" value="Unassembled WGS sequence"/>
</dbReference>
<evidence type="ECO:0000256" key="4">
    <source>
        <dbReference type="SAM" id="Coils"/>
    </source>
</evidence>
<dbReference type="Pfam" id="PF06246">
    <property type="entry name" value="Isy1"/>
    <property type="match status" value="1"/>
</dbReference>
<comment type="subcellular location">
    <subcellularLocation>
        <location evidence="1">Nucleus</location>
    </subcellularLocation>
</comment>
<dbReference type="Gene3D" id="1.10.287.660">
    <property type="entry name" value="Helix hairpin bin"/>
    <property type="match status" value="1"/>
</dbReference>
<evidence type="ECO:0000256" key="1">
    <source>
        <dbReference type="ARBA" id="ARBA00004123"/>
    </source>
</evidence>
<dbReference type="GO" id="GO:0005634">
    <property type="term" value="C:nucleus"/>
    <property type="evidence" value="ECO:0007669"/>
    <property type="project" value="UniProtKB-SubCell"/>
</dbReference>
<comment type="caution">
    <text evidence="5">The sequence shown here is derived from an EMBL/GenBank/DDBJ whole genome shotgun (WGS) entry which is preliminary data.</text>
</comment>
<evidence type="ECO:0000313" key="6">
    <source>
        <dbReference type="Proteomes" id="UP001295684"/>
    </source>
</evidence>
<organism evidence="5 6">
    <name type="scientific">Euplotes crassus</name>
    <dbReference type="NCBI Taxonomy" id="5936"/>
    <lineage>
        <taxon>Eukaryota</taxon>
        <taxon>Sar</taxon>
        <taxon>Alveolata</taxon>
        <taxon>Ciliophora</taxon>
        <taxon>Intramacronucleata</taxon>
        <taxon>Spirotrichea</taxon>
        <taxon>Hypotrichia</taxon>
        <taxon>Euplotida</taxon>
        <taxon>Euplotidae</taxon>
        <taxon>Moneuplotes</taxon>
    </lineage>
</organism>
<accession>A0AAD2D1J9</accession>
<evidence type="ECO:0008006" key="7">
    <source>
        <dbReference type="Google" id="ProtNLM"/>
    </source>
</evidence>
<keyword evidence="4" id="KW-0175">Coiled coil</keyword>
<dbReference type="SUPFAM" id="SSF140102">
    <property type="entry name" value="ISY1 domain-like"/>
    <property type="match status" value="1"/>
</dbReference>
<dbReference type="InterPro" id="IPR009360">
    <property type="entry name" value="Isy1"/>
</dbReference>
<evidence type="ECO:0000256" key="2">
    <source>
        <dbReference type="ARBA" id="ARBA00007002"/>
    </source>
</evidence>
<keyword evidence="6" id="KW-1185">Reference proteome</keyword>
<proteinExistence type="inferred from homology"/>
<dbReference type="GO" id="GO:0000350">
    <property type="term" value="P:generation of catalytic spliceosome for second transesterification step"/>
    <property type="evidence" value="ECO:0007669"/>
    <property type="project" value="InterPro"/>
</dbReference>
<dbReference type="AlphaFoldDB" id="A0AAD2D1J9"/>
<sequence>MARNEEKAMAMLNRWVTMKKMLATGIPEERPNNPSKVASISGCEIWRRQVIEDVTKKVGDIQNAALGEQKLRDLNDEINNLMKEKRRWESRIRQLGGADYSKMNSKALEAEGLHLPGSEDYYYYGAAKDLPQVRELFDRDKPSAPVKNYVEMAKKVGYEYFNNKISNSLRKEEEDLEAKLRKEAIEAYNLESQDPQNSTKRMKTGENEEDEKIIKAGLDCDEDEFENIHTNNVMSISTQSLMETKITADDIKKLIIKKKKEALIRKYASEALEEDPNEKNLNIIED</sequence>
<dbReference type="InterPro" id="IPR029012">
    <property type="entry name" value="Helix_hairpin_bin_sf"/>
</dbReference>
<protein>
    <recommendedName>
        <fullName evidence="7">Pre-mRNA-splicing factor ISY1</fullName>
    </recommendedName>
</protein>
<dbReference type="FunFam" id="1.10.287.660:FF:000001">
    <property type="entry name" value="pre-mRNA-splicing factor ISY1 homolog"/>
    <property type="match status" value="1"/>
</dbReference>
<name>A0AAD2D1J9_EUPCR</name>
<reference evidence="5" key="1">
    <citation type="submission" date="2023-07" db="EMBL/GenBank/DDBJ databases">
        <authorList>
            <consortium name="AG Swart"/>
            <person name="Singh M."/>
            <person name="Singh A."/>
            <person name="Seah K."/>
            <person name="Emmerich C."/>
        </authorList>
    </citation>
    <scope>NUCLEOTIDE SEQUENCE</scope>
    <source>
        <strain evidence="5">DP1</strain>
    </source>
</reference>
<keyword evidence="3" id="KW-0539">Nucleus</keyword>
<gene>
    <name evidence="5" type="ORF">ECRASSUSDP1_LOCUS18121</name>
</gene>
<dbReference type="PANTHER" id="PTHR13021">
    <property type="entry name" value="PRE-MRNA-SPLICING FACTOR ISY1"/>
    <property type="match status" value="1"/>
</dbReference>
<evidence type="ECO:0000256" key="3">
    <source>
        <dbReference type="ARBA" id="ARBA00023242"/>
    </source>
</evidence>
<feature type="coiled-coil region" evidence="4">
    <location>
        <begin position="64"/>
        <end position="98"/>
    </location>
</feature>